<dbReference type="eggNOG" id="COG0346">
    <property type="taxonomic scope" value="Bacteria"/>
</dbReference>
<keyword evidence="4" id="KW-0560">Oxidoreductase</keyword>
<dbReference type="Gene3D" id="3.10.180.10">
    <property type="entry name" value="2,3-Dihydroxybiphenyl 1,2-Dioxygenase, domain 1"/>
    <property type="match status" value="1"/>
</dbReference>
<dbReference type="AlphaFoldDB" id="A7NFQ8"/>
<protein>
    <submittedName>
        <fullName evidence="4">Glyoxalase/bleomycin resistance protein/dioxygenase</fullName>
    </submittedName>
</protein>
<dbReference type="STRING" id="383372.Rcas_0152"/>
<reference evidence="4 5" key="1">
    <citation type="submission" date="2007-08" db="EMBL/GenBank/DDBJ databases">
        <title>Complete sequence of Roseiflexus castenholzii DSM 13941.</title>
        <authorList>
            <consortium name="US DOE Joint Genome Institute"/>
            <person name="Copeland A."/>
            <person name="Lucas S."/>
            <person name="Lapidus A."/>
            <person name="Barry K."/>
            <person name="Glavina del Rio T."/>
            <person name="Dalin E."/>
            <person name="Tice H."/>
            <person name="Pitluck S."/>
            <person name="Thompson L.S."/>
            <person name="Brettin T."/>
            <person name="Bruce D."/>
            <person name="Detter J.C."/>
            <person name="Han C."/>
            <person name="Tapia R."/>
            <person name="Schmutz J."/>
            <person name="Larimer F."/>
            <person name="Land M."/>
            <person name="Hauser L."/>
            <person name="Kyrpides N."/>
            <person name="Mikhailova N."/>
            <person name="Bryant D.A."/>
            <person name="Hanada S."/>
            <person name="Tsukatani Y."/>
            <person name="Richardson P."/>
        </authorList>
    </citation>
    <scope>NUCLEOTIDE SEQUENCE [LARGE SCALE GENOMIC DNA]</scope>
    <source>
        <strain evidence="5">DSM 13941 / HLO8</strain>
    </source>
</reference>
<organism evidence="4 5">
    <name type="scientific">Roseiflexus castenholzii (strain DSM 13941 / HLO8)</name>
    <dbReference type="NCBI Taxonomy" id="383372"/>
    <lineage>
        <taxon>Bacteria</taxon>
        <taxon>Bacillati</taxon>
        <taxon>Chloroflexota</taxon>
        <taxon>Chloroflexia</taxon>
        <taxon>Chloroflexales</taxon>
        <taxon>Roseiflexineae</taxon>
        <taxon>Roseiflexaceae</taxon>
        <taxon>Roseiflexus</taxon>
    </lineage>
</organism>
<keyword evidence="5" id="KW-1185">Reference proteome</keyword>
<evidence type="ECO:0000256" key="1">
    <source>
        <dbReference type="ARBA" id="ARBA00009308"/>
    </source>
</evidence>
<dbReference type="EMBL" id="CP000804">
    <property type="protein sequence ID" value="ABU56287.1"/>
    <property type="molecule type" value="Genomic_DNA"/>
</dbReference>
<dbReference type="OrthoDB" id="9788468at2"/>
<evidence type="ECO:0000313" key="5">
    <source>
        <dbReference type="Proteomes" id="UP000000263"/>
    </source>
</evidence>
<dbReference type="Pfam" id="PF13669">
    <property type="entry name" value="Glyoxalase_4"/>
    <property type="match status" value="1"/>
</dbReference>
<feature type="domain" description="VOC" evidence="3">
    <location>
        <begin position="4"/>
        <end position="132"/>
    </location>
</feature>
<dbReference type="InterPro" id="IPR037523">
    <property type="entry name" value="VOC_core"/>
</dbReference>
<dbReference type="SUPFAM" id="SSF54593">
    <property type="entry name" value="Glyoxalase/Bleomycin resistance protein/Dihydroxybiphenyl dioxygenase"/>
    <property type="match status" value="1"/>
</dbReference>
<evidence type="ECO:0000256" key="2">
    <source>
        <dbReference type="ARBA" id="ARBA00022723"/>
    </source>
</evidence>
<gene>
    <name evidence="4" type="ordered locus">Rcas_0152</name>
</gene>
<dbReference type="PANTHER" id="PTHR43048:SF3">
    <property type="entry name" value="METHYLMALONYL-COA EPIMERASE, MITOCHONDRIAL"/>
    <property type="match status" value="1"/>
</dbReference>
<dbReference type="InterPro" id="IPR029068">
    <property type="entry name" value="Glyas_Bleomycin-R_OHBP_Dase"/>
</dbReference>
<name>A7NFQ8_ROSCS</name>
<dbReference type="InterPro" id="IPR017515">
    <property type="entry name" value="MeMalonyl-CoA_epimerase"/>
</dbReference>
<comment type="similarity">
    <text evidence="1">Belongs to the methylmalonyl-CoA epimerase family.</text>
</comment>
<dbReference type="KEGG" id="rca:Rcas_0152"/>
<dbReference type="HOGENOM" id="CLU_046006_5_2_0"/>
<dbReference type="RefSeq" id="WP_011997692.1">
    <property type="nucleotide sequence ID" value="NC_009767.1"/>
</dbReference>
<dbReference type="CDD" id="cd07249">
    <property type="entry name" value="MMCE"/>
    <property type="match status" value="1"/>
</dbReference>
<dbReference type="GO" id="GO:0046491">
    <property type="term" value="P:L-methylmalonyl-CoA metabolic process"/>
    <property type="evidence" value="ECO:0007669"/>
    <property type="project" value="TreeGrafter"/>
</dbReference>
<accession>A7NFQ8</accession>
<keyword evidence="4" id="KW-0223">Dioxygenase</keyword>
<keyword evidence="2" id="KW-0479">Metal-binding</keyword>
<evidence type="ECO:0000259" key="3">
    <source>
        <dbReference type="PROSITE" id="PS51819"/>
    </source>
</evidence>
<proteinExistence type="inferred from homology"/>
<dbReference type="InterPro" id="IPR051785">
    <property type="entry name" value="MMCE/EMCE_epimerase"/>
</dbReference>
<dbReference type="GO" id="GO:0004493">
    <property type="term" value="F:methylmalonyl-CoA epimerase activity"/>
    <property type="evidence" value="ECO:0007669"/>
    <property type="project" value="TreeGrafter"/>
</dbReference>
<dbReference type="Proteomes" id="UP000000263">
    <property type="component" value="Chromosome"/>
</dbReference>
<dbReference type="GO" id="GO:0051213">
    <property type="term" value="F:dioxygenase activity"/>
    <property type="evidence" value="ECO:0007669"/>
    <property type="project" value="UniProtKB-KW"/>
</dbReference>
<dbReference type="PANTHER" id="PTHR43048">
    <property type="entry name" value="METHYLMALONYL-COA EPIMERASE"/>
    <property type="match status" value="1"/>
</dbReference>
<dbReference type="NCBIfam" id="TIGR03081">
    <property type="entry name" value="metmalonyl_epim"/>
    <property type="match status" value="1"/>
</dbReference>
<dbReference type="GO" id="GO:0046872">
    <property type="term" value="F:metal ion binding"/>
    <property type="evidence" value="ECO:0007669"/>
    <property type="project" value="UniProtKB-KW"/>
</dbReference>
<sequence length="134" mass="15045">MFEKVDHIGFAVRDIDSAIAFYSQTFGIGEWERIPMPERHMEVAATRMGDMLLELIAPTSDEAAFAKYLNERGPGMHHIAYRVNDIVAALAEIKARGVQLIDETPRPGLHDTLVAFLHPKSCQGVLVELVQHRH</sequence>
<dbReference type="PROSITE" id="PS51819">
    <property type="entry name" value="VOC"/>
    <property type="match status" value="1"/>
</dbReference>
<evidence type="ECO:0000313" key="4">
    <source>
        <dbReference type="EMBL" id="ABU56287.1"/>
    </source>
</evidence>